<dbReference type="InterPro" id="IPR011990">
    <property type="entry name" value="TPR-like_helical_dom_sf"/>
</dbReference>
<evidence type="ECO:0000256" key="1">
    <source>
        <dbReference type="SAM" id="SignalP"/>
    </source>
</evidence>
<keyword evidence="1" id="KW-0732">Signal</keyword>
<organism evidence="2 3">
    <name type="scientific">Pseudoalteromonas rubra</name>
    <dbReference type="NCBI Taxonomy" id="43658"/>
    <lineage>
        <taxon>Bacteria</taxon>
        <taxon>Pseudomonadati</taxon>
        <taxon>Pseudomonadota</taxon>
        <taxon>Gammaproteobacteria</taxon>
        <taxon>Alteromonadales</taxon>
        <taxon>Pseudoalteromonadaceae</taxon>
        <taxon>Pseudoalteromonas</taxon>
    </lineage>
</organism>
<dbReference type="OrthoDB" id="6314357at2"/>
<sequence>MIKVIWLSLICILWLSGCSSAPERDYQVTRLKRQAAAWLAQGDNQRQQGKYQLALRYYDNAYRYASRRHDAQQMGLARLKQAAVYISQGQTTQAENKIAEAAMFDKNERTDLKPAIDFMHSKLAFARGQQAQALALVEQLQIQFADDVERRIYYRWVGWQYAQLRINWLQAEQDIQALLKLKADKALNNIEVLSFVVYHNLVWRIATEQSKVPTALDIAITHFASLELTNRLIECFEIAAKYYNDAGDLDRALYYQARFTQLRRFMN</sequence>
<dbReference type="SUPFAM" id="SSF48452">
    <property type="entry name" value="TPR-like"/>
    <property type="match status" value="1"/>
</dbReference>
<reference evidence="3" key="2">
    <citation type="submission" date="2019-06" db="EMBL/GenBank/DDBJ databases">
        <title>Co-occurence of chitin degradation, pigmentation and bioactivity in marine Pseudoalteromonas.</title>
        <authorList>
            <person name="Sonnenschein E.C."/>
            <person name="Bech P.K."/>
        </authorList>
    </citation>
    <scope>NUCLEOTIDE SEQUENCE [LARGE SCALE GENOMIC DNA]</scope>
    <source>
        <strain evidence="3">S2599</strain>
    </source>
</reference>
<dbReference type="AlphaFoldDB" id="A0A5S3X3M4"/>
<protein>
    <submittedName>
        <fullName evidence="2">Uncharacterized protein</fullName>
    </submittedName>
</protein>
<dbReference type="PROSITE" id="PS51257">
    <property type="entry name" value="PROKAR_LIPOPROTEIN"/>
    <property type="match status" value="1"/>
</dbReference>
<reference evidence="2 3" key="1">
    <citation type="submission" date="2018-01" db="EMBL/GenBank/DDBJ databases">
        <authorList>
            <person name="Paulsen S."/>
            <person name="Gram L.K."/>
        </authorList>
    </citation>
    <scope>NUCLEOTIDE SEQUENCE [LARGE SCALE GENOMIC DNA]</scope>
    <source>
        <strain evidence="2 3">S2599</strain>
    </source>
</reference>
<dbReference type="Gene3D" id="1.25.40.10">
    <property type="entry name" value="Tetratricopeptide repeat domain"/>
    <property type="match status" value="1"/>
</dbReference>
<name>A0A5S3X3M4_9GAMM</name>
<proteinExistence type="predicted"/>
<comment type="caution">
    <text evidence="2">The sequence shown here is derived from an EMBL/GenBank/DDBJ whole genome shotgun (WGS) entry which is preliminary data.</text>
</comment>
<gene>
    <name evidence="2" type="ORF">CWB98_03900</name>
</gene>
<dbReference type="EMBL" id="PNCJ01000006">
    <property type="protein sequence ID" value="TMP39089.1"/>
    <property type="molecule type" value="Genomic_DNA"/>
</dbReference>
<dbReference type="RefSeq" id="WP_138543659.1">
    <property type="nucleotide sequence ID" value="NZ_PNCJ01000006.1"/>
</dbReference>
<dbReference type="Proteomes" id="UP000306719">
    <property type="component" value="Unassembled WGS sequence"/>
</dbReference>
<evidence type="ECO:0000313" key="3">
    <source>
        <dbReference type="Proteomes" id="UP000306719"/>
    </source>
</evidence>
<evidence type="ECO:0000313" key="2">
    <source>
        <dbReference type="EMBL" id="TMP39089.1"/>
    </source>
</evidence>
<accession>A0A5S3X3M4</accession>
<feature type="chain" id="PRO_5024329188" evidence="1">
    <location>
        <begin position="22"/>
        <end position="267"/>
    </location>
</feature>
<feature type="signal peptide" evidence="1">
    <location>
        <begin position="1"/>
        <end position="21"/>
    </location>
</feature>